<dbReference type="Pfam" id="PF00574">
    <property type="entry name" value="CLP_protease"/>
    <property type="match status" value="1"/>
</dbReference>
<keyword evidence="3 8" id="KW-0645">Protease</keyword>
<dbReference type="CDD" id="cd07016">
    <property type="entry name" value="S14_ClpP_1"/>
    <property type="match status" value="1"/>
</dbReference>
<sequence>MKQMKRKFGFKNQEYNEQLANIPHNFAVVHDEDNGVSELTIYGDIGESWWWESTSAADIDNALKSAGNNDVVIHLNSPGGSAFDGIAIYNRLKSHKGKVTIHVDGWACSAASVIAMAADELIMGAGSMMMIHEASTVVWGSKTHMRKEAEMLEKLEDGIIDIYMTRANIEREEIRNMVNEETWFSANEAVEIGFATTTATTAEDNTSEELTQLKAQMQSMQNELNQYKNQQREPEQEPVPATAEKRNLSKLFLKL</sequence>
<keyword evidence="5" id="KW-0720">Serine protease</keyword>
<dbReference type="GO" id="GO:0008233">
    <property type="term" value="F:peptidase activity"/>
    <property type="evidence" value="ECO:0007669"/>
    <property type="project" value="UniProtKB-KW"/>
</dbReference>
<dbReference type="GO" id="GO:0006508">
    <property type="term" value="P:proteolysis"/>
    <property type="evidence" value="ECO:0007669"/>
    <property type="project" value="UniProtKB-KW"/>
</dbReference>
<evidence type="ECO:0000256" key="7">
    <source>
        <dbReference type="SAM" id="MobiDB-lite"/>
    </source>
</evidence>
<dbReference type="Gene3D" id="3.90.226.10">
    <property type="entry name" value="2-enoyl-CoA Hydratase, Chain A, domain 1"/>
    <property type="match status" value="1"/>
</dbReference>
<dbReference type="NCBIfam" id="NF045542">
    <property type="entry name" value="Clp_rel_HeadMat"/>
    <property type="match status" value="1"/>
</dbReference>
<dbReference type="InterPro" id="IPR001907">
    <property type="entry name" value="ClpP"/>
</dbReference>
<dbReference type="Proteomes" id="UP000440820">
    <property type="component" value="Chromosome"/>
</dbReference>
<evidence type="ECO:0000256" key="6">
    <source>
        <dbReference type="RuleBase" id="RU003567"/>
    </source>
</evidence>
<dbReference type="InterPro" id="IPR023562">
    <property type="entry name" value="ClpP/TepA"/>
</dbReference>
<reference evidence="8 9" key="1">
    <citation type="submission" date="2019-12" db="EMBL/GenBank/DDBJ databases">
        <title>Bacillus toyonensis BV-17 genome.</title>
        <authorList>
            <person name="Chen J."/>
        </authorList>
    </citation>
    <scope>NUCLEOTIDE SEQUENCE [LARGE SCALE GENOMIC DNA]</scope>
    <source>
        <strain evidence="8 9">BV-17</strain>
    </source>
</reference>
<dbReference type="EMBL" id="CP047044">
    <property type="protein sequence ID" value="QHA19359.1"/>
    <property type="molecule type" value="Genomic_DNA"/>
</dbReference>
<accession>A0ABX6GBZ8</accession>
<feature type="region of interest" description="Disordered" evidence="7">
    <location>
        <begin position="218"/>
        <end position="244"/>
    </location>
</feature>
<keyword evidence="9" id="KW-1185">Reference proteome</keyword>
<comment type="similarity">
    <text evidence="1 6">Belongs to the peptidase S14 family.</text>
</comment>
<gene>
    <name evidence="8" type="ORF">GPA05_20770</name>
</gene>
<evidence type="ECO:0000313" key="9">
    <source>
        <dbReference type="Proteomes" id="UP000440820"/>
    </source>
</evidence>
<dbReference type="SUPFAM" id="SSF52096">
    <property type="entry name" value="ClpP/crotonase"/>
    <property type="match status" value="1"/>
</dbReference>
<evidence type="ECO:0000256" key="2">
    <source>
        <dbReference type="ARBA" id="ARBA00022490"/>
    </source>
</evidence>
<dbReference type="PRINTS" id="PR00127">
    <property type="entry name" value="CLPPROTEASEP"/>
</dbReference>
<proteinExistence type="inferred from homology"/>
<dbReference type="PANTHER" id="PTHR10381">
    <property type="entry name" value="ATP-DEPENDENT CLP PROTEASE PROTEOLYTIC SUBUNIT"/>
    <property type="match status" value="1"/>
</dbReference>
<evidence type="ECO:0000256" key="1">
    <source>
        <dbReference type="ARBA" id="ARBA00007039"/>
    </source>
</evidence>
<dbReference type="InterPro" id="IPR029045">
    <property type="entry name" value="ClpP/crotonase-like_dom_sf"/>
</dbReference>
<evidence type="ECO:0000313" key="8">
    <source>
        <dbReference type="EMBL" id="QHA19359.1"/>
    </source>
</evidence>
<name>A0ABX6GBZ8_9BACI</name>
<dbReference type="RefSeq" id="WP_220553919.1">
    <property type="nucleotide sequence ID" value="NZ_JAIEZS010000050.1"/>
</dbReference>
<organism evidence="8 9">
    <name type="scientific">Bacillus toyonensis</name>
    <dbReference type="NCBI Taxonomy" id="155322"/>
    <lineage>
        <taxon>Bacteria</taxon>
        <taxon>Bacillati</taxon>
        <taxon>Bacillota</taxon>
        <taxon>Bacilli</taxon>
        <taxon>Bacillales</taxon>
        <taxon>Bacillaceae</taxon>
        <taxon>Bacillus</taxon>
        <taxon>Bacillus cereus group</taxon>
    </lineage>
</organism>
<protein>
    <recommendedName>
        <fullName evidence="6">ATP-dependent Clp protease proteolytic subunit</fullName>
    </recommendedName>
</protein>
<evidence type="ECO:0000256" key="5">
    <source>
        <dbReference type="ARBA" id="ARBA00022825"/>
    </source>
</evidence>
<dbReference type="PANTHER" id="PTHR10381:SF70">
    <property type="entry name" value="ATP-DEPENDENT CLP PROTEASE PROTEOLYTIC SUBUNIT"/>
    <property type="match status" value="1"/>
</dbReference>
<feature type="compositionally biased region" description="Polar residues" evidence="7">
    <location>
        <begin position="218"/>
        <end position="229"/>
    </location>
</feature>
<keyword evidence="2" id="KW-0963">Cytoplasm</keyword>
<evidence type="ECO:0000256" key="3">
    <source>
        <dbReference type="ARBA" id="ARBA00022670"/>
    </source>
</evidence>
<keyword evidence="4" id="KW-0378">Hydrolase</keyword>
<evidence type="ECO:0000256" key="4">
    <source>
        <dbReference type="ARBA" id="ARBA00022801"/>
    </source>
</evidence>